<keyword evidence="1" id="KW-0812">Transmembrane</keyword>
<gene>
    <name evidence="2" type="ORF">PMES_01579</name>
</gene>
<accession>A0A921NV14</accession>
<name>A0A921NV14_9RHOB</name>
<keyword evidence="3" id="KW-1185">Reference proteome</keyword>
<evidence type="ECO:0000313" key="3">
    <source>
        <dbReference type="Proteomes" id="UP000698242"/>
    </source>
</evidence>
<dbReference type="AlphaFoldDB" id="A0A921NV14"/>
<dbReference type="Proteomes" id="UP000698242">
    <property type="component" value="Unassembled WGS sequence"/>
</dbReference>
<proteinExistence type="predicted"/>
<reference evidence="2" key="1">
    <citation type="submission" date="2013-03" db="EMBL/GenBank/DDBJ databases">
        <title>Genome Sequence of the Profundibacterium mesophilum strain KAUST100406-0324T from Red Sea, a novel genus in the family Rhodobacteraceae.</title>
        <authorList>
            <person name="Essack M."/>
            <person name="Alam I."/>
            <person name="Lafi F."/>
            <person name="Alawi W."/>
            <person name="Kamanu F."/>
            <person name="Al-Suwailem A."/>
            <person name="Lee O.O."/>
            <person name="Xu Y."/>
            <person name="Bajic V."/>
            <person name="Qian P.-Y."/>
            <person name="Archer J."/>
        </authorList>
    </citation>
    <scope>NUCLEOTIDE SEQUENCE</scope>
    <source>
        <strain evidence="2">KAUST100406-0324</strain>
    </source>
</reference>
<feature type="transmembrane region" description="Helical" evidence="1">
    <location>
        <begin position="129"/>
        <end position="157"/>
    </location>
</feature>
<feature type="transmembrane region" description="Helical" evidence="1">
    <location>
        <begin position="177"/>
        <end position="198"/>
    </location>
</feature>
<protein>
    <submittedName>
        <fullName evidence="2">Uncharacterized protein</fullName>
    </submittedName>
</protein>
<keyword evidence="1" id="KW-1133">Transmembrane helix</keyword>
<feature type="transmembrane region" description="Helical" evidence="1">
    <location>
        <begin position="394"/>
        <end position="414"/>
    </location>
</feature>
<evidence type="ECO:0000313" key="2">
    <source>
        <dbReference type="EMBL" id="KAF0676015.1"/>
    </source>
</evidence>
<dbReference type="RefSeq" id="WP_328809153.1">
    <property type="nucleotide sequence ID" value="NZ_APKE01000019.1"/>
</dbReference>
<keyword evidence="1" id="KW-0472">Membrane</keyword>
<dbReference type="EMBL" id="APKE01000019">
    <property type="protein sequence ID" value="KAF0676015.1"/>
    <property type="molecule type" value="Genomic_DNA"/>
</dbReference>
<sequence>MIETKFRADRLAGPLLIALTGLAIAREWNAAPQAVILAVAVLLPVSVALLATSIRPGRRIFVLVALLLSAAALVLLENWQTVLLSALGTSVFIAGFFSALATLRSAADSSPSIRACGRYLAQQPPGRRYAALTVGGQLFALLLNYGAIALLGSLAVANADEDKNPEIRAVRTRRMLLAIQRGFISVLAWSPLSFAVAISTSLIPGTSWTGAVLPSLVTGGLVAGLGWLLDTAFKPRLSTKVPERRAPDGTWRLLLPLVALLALLAICVLILFLATRIRVPGLVMMIVPAIAAGWIALQNRDAPLAALRHRSARFTFTELPAYRDELVLLMMAGFIGSVGGALLVPVVAHGDIDLTALPGWLILLSLVWVIPAAGQVGMNPILAVSLLVPLLPDAQSLGVSPTALLIAITAGWTMSGACSPYTATTLLVGSFGGVSAAHVGLRWNGVYTLLGGSLLSIWVLSYAYLL</sequence>
<feature type="transmembrane region" description="Helical" evidence="1">
    <location>
        <begin position="35"/>
        <end position="53"/>
    </location>
</feature>
<feature type="transmembrane region" description="Helical" evidence="1">
    <location>
        <begin position="421"/>
        <end position="440"/>
    </location>
</feature>
<feature type="transmembrane region" description="Helical" evidence="1">
    <location>
        <begin position="60"/>
        <end position="76"/>
    </location>
</feature>
<organism evidence="2 3">
    <name type="scientific">Profundibacterium mesophilum KAUST100406-0324</name>
    <dbReference type="NCBI Taxonomy" id="1037889"/>
    <lineage>
        <taxon>Bacteria</taxon>
        <taxon>Pseudomonadati</taxon>
        <taxon>Pseudomonadota</taxon>
        <taxon>Alphaproteobacteria</taxon>
        <taxon>Rhodobacterales</taxon>
        <taxon>Roseobacteraceae</taxon>
        <taxon>Profundibacterium</taxon>
    </lineage>
</organism>
<feature type="transmembrane region" description="Helical" evidence="1">
    <location>
        <begin position="210"/>
        <end position="229"/>
    </location>
</feature>
<feature type="transmembrane region" description="Helical" evidence="1">
    <location>
        <begin position="446"/>
        <end position="465"/>
    </location>
</feature>
<feature type="transmembrane region" description="Helical" evidence="1">
    <location>
        <begin position="249"/>
        <end position="272"/>
    </location>
</feature>
<feature type="transmembrane region" description="Helical" evidence="1">
    <location>
        <begin position="326"/>
        <end position="348"/>
    </location>
</feature>
<feature type="transmembrane region" description="Helical" evidence="1">
    <location>
        <begin position="279"/>
        <end position="297"/>
    </location>
</feature>
<comment type="caution">
    <text evidence="2">The sequence shown here is derived from an EMBL/GenBank/DDBJ whole genome shotgun (WGS) entry which is preliminary data.</text>
</comment>
<feature type="transmembrane region" description="Helical" evidence="1">
    <location>
        <begin position="82"/>
        <end position="103"/>
    </location>
</feature>
<evidence type="ECO:0000256" key="1">
    <source>
        <dbReference type="SAM" id="Phobius"/>
    </source>
</evidence>
<feature type="transmembrane region" description="Helical" evidence="1">
    <location>
        <begin position="360"/>
        <end position="388"/>
    </location>
</feature>